<dbReference type="RefSeq" id="WP_253669464.1">
    <property type="nucleotide sequence ID" value="NZ_JAMTCP010000009.1"/>
</dbReference>
<accession>A0ABT1HSQ3</accession>
<dbReference type="Proteomes" id="UP001205311">
    <property type="component" value="Unassembled WGS sequence"/>
</dbReference>
<dbReference type="EMBL" id="JAMTCP010000009">
    <property type="protein sequence ID" value="MCP2258541.1"/>
    <property type="molecule type" value="Genomic_DNA"/>
</dbReference>
<comment type="caution">
    <text evidence="1">The sequence shown here is derived from an EMBL/GenBank/DDBJ whole genome shotgun (WGS) entry which is preliminary data.</text>
</comment>
<evidence type="ECO:0008006" key="3">
    <source>
        <dbReference type="Google" id="ProtNLM"/>
    </source>
</evidence>
<reference evidence="1 2" key="1">
    <citation type="submission" date="2022-06" db="EMBL/GenBank/DDBJ databases">
        <title>Genomic Encyclopedia of Archaeal and Bacterial Type Strains, Phase II (KMG-II): from individual species to whole genera.</title>
        <authorList>
            <person name="Goeker M."/>
        </authorList>
    </citation>
    <scope>NUCLEOTIDE SEQUENCE [LARGE SCALE GENOMIC DNA]</scope>
    <source>
        <strain evidence="1 2">DSM 40477</strain>
    </source>
</reference>
<keyword evidence="2" id="KW-1185">Reference proteome</keyword>
<sequence>MRRTDVSLEFARDPGVEAGLVRELLTALGQPAPDEVSSIPDDGWPSLVGVVVARHDSALLGWTRVSAHEEDESVATADLLLVSREAVRLSPEVQSGPDSRPHGTAEDVVVARLLAGAADQARDAGFTALEWSGLDDSAEGVAAGRLGAAPHQEVGRHWGVGLDAWSVSATLPDVATRRVFQPVNDDLLAEYARLYHDATGLEWDAEDVAEYLGDDARPLLTLDLLDGRGAPRAQVTAVVTGRTALVEKVVHRAVPDADLAALVAALLTELAAALGGGRSEVAELSVRELHDPAVARACALAGLRITSRWLTFRLPL</sequence>
<name>A0ABT1HSQ3_STRSD</name>
<evidence type="ECO:0000313" key="2">
    <source>
        <dbReference type="Proteomes" id="UP001205311"/>
    </source>
</evidence>
<proteinExistence type="predicted"/>
<protein>
    <recommendedName>
        <fullName evidence="3">GNAT family N-acetyltransferase</fullName>
    </recommendedName>
</protein>
<gene>
    <name evidence="1" type="ORF">LX15_002239</name>
</gene>
<organism evidence="1 2">
    <name type="scientific">Streptoalloteichus tenebrarius (strain ATCC 17920 / DSM 40477 / JCM 4838 / CBS 697.72 / NBRC 16177 / NCIMB 11028 / NRRL B-12390 / A12253. 1 / ISP 5477)</name>
    <name type="common">Streptomyces tenebrarius</name>
    <dbReference type="NCBI Taxonomy" id="1933"/>
    <lineage>
        <taxon>Bacteria</taxon>
        <taxon>Bacillati</taxon>
        <taxon>Actinomycetota</taxon>
        <taxon>Actinomycetes</taxon>
        <taxon>Pseudonocardiales</taxon>
        <taxon>Pseudonocardiaceae</taxon>
        <taxon>Streptoalloteichus</taxon>
    </lineage>
</organism>
<evidence type="ECO:0000313" key="1">
    <source>
        <dbReference type="EMBL" id="MCP2258541.1"/>
    </source>
</evidence>